<name>A0ABU1MQH7_9SPHN</name>
<evidence type="ECO:0000313" key="3">
    <source>
        <dbReference type="Proteomes" id="UP001184150"/>
    </source>
</evidence>
<evidence type="ECO:0000313" key="2">
    <source>
        <dbReference type="EMBL" id="MDR6512413.1"/>
    </source>
</evidence>
<organism evidence="2 3">
    <name type="scientific">Novosphingobium capsulatum</name>
    <dbReference type="NCBI Taxonomy" id="13688"/>
    <lineage>
        <taxon>Bacteria</taxon>
        <taxon>Pseudomonadati</taxon>
        <taxon>Pseudomonadota</taxon>
        <taxon>Alphaproteobacteria</taxon>
        <taxon>Sphingomonadales</taxon>
        <taxon>Sphingomonadaceae</taxon>
        <taxon>Novosphingobium</taxon>
    </lineage>
</organism>
<comment type="caution">
    <text evidence="2">The sequence shown here is derived from an EMBL/GenBank/DDBJ whole genome shotgun (WGS) entry which is preliminary data.</text>
</comment>
<gene>
    <name evidence="2" type="ORF">J2792_003296</name>
</gene>
<dbReference type="EMBL" id="JAVDRD010000009">
    <property type="protein sequence ID" value="MDR6512413.1"/>
    <property type="molecule type" value="Genomic_DNA"/>
</dbReference>
<feature type="region of interest" description="Disordered" evidence="1">
    <location>
        <begin position="66"/>
        <end position="97"/>
    </location>
</feature>
<proteinExistence type="predicted"/>
<keyword evidence="3" id="KW-1185">Reference proteome</keyword>
<accession>A0ABU1MQH7</accession>
<protein>
    <submittedName>
        <fullName evidence="2">Uncharacterized protein</fullName>
    </submittedName>
</protein>
<reference evidence="2 3" key="1">
    <citation type="submission" date="2023-07" db="EMBL/GenBank/DDBJ databases">
        <title>Sorghum-associated microbial communities from plants grown in Nebraska, USA.</title>
        <authorList>
            <person name="Schachtman D."/>
        </authorList>
    </citation>
    <scope>NUCLEOTIDE SEQUENCE [LARGE SCALE GENOMIC DNA]</scope>
    <source>
        <strain evidence="2 3">DS1027</strain>
    </source>
</reference>
<dbReference type="Proteomes" id="UP001184150">
    <property type="component" value="Unassembled WGS sequence"/>
</dbReference>
<evidence type="ECO:0000256" key="1">
    <source>
        <dbReference type="SAM" id="MobiDB-lite"/>
    </source>
</evidence>
<sequence length="97" mass="10197">MTLGGADTFHNAAVARKLPSGTLTLASQQSQSLYRGKATTIGTVEVTPSRLVTRVRKAGVFSQLQNHVGHQNPGGRVTLADTSSGHAPGDSRLRVVF</sequence>